<dbReference type="SUPFAM" id="SSF54427">
    <property type="entry name" value="NTF2-like"/>
    <property type="match status" value="1"/>
</dbReference>
<dbReference type="Gene3D" id="3.10.450.50">
    <property type="match status" value="1"/>
</dbReference>
<dbReference type="InterPro" id="IPR032710">
    <property type="entry name" value="NTF2-like_dom_sf"/>
</dbReference>
<reference evidence="3 4" key="1">
    <citation type="submission" date="2019-01" db="EMBL/GenBank/DDBJ databases">
        <authorList>
            <person name="Chen W.-M."/>
        </authorList>
    </citation>
    <scope>NUCLEOTIDE SEQUENCE [LARGE SCALE GENOMIC DNA]</scope>
    <source>
        <strain evidence="3 4">HPM-16</strain>
    </source>
</reference>
<name>A0A437QCH3_9GAMM</name>
<feature type="signal peptide" evidence="1">
    <location>
        <begin position="1"/>
        <end position="19"/>
    </location>
</feature>
<gene>
    <name evidence="3" type="ORF">EOE65_00760</name>
</gene>
<dbReference type="Pfam" id="PF13577">
    <property type="entry name" value="SnoaL_4"/>
    <property type="match status" value="1"/>
</dbReference>
<evidence type="ECO:0000313" key="3">
    <source>
        <dbReference type="EMBL" id="RVU32216.1"/>
    </source>
</evidence>
<dbReference type="EMBL" id="SACQ01000001">
    <property type="protein sequence ID" value="RVU32216.1"/>
    <property type="molecule type" value="Genomic_DNA"/>
</dbReference>
<protein>
    <submittedName>
        <fullName evidence="3">Nuclear transport factor 2 family protein</fullName>
    </submittedName>
</protein>
<accession>A0A437QCH3</accession>
<dbReference type="InterPro" id="IPR037401">
    <property type="entry name" value="SnoaL-like"/>
</dbReference>
<comment type="caution">
    <text evidence="3">The sequence shown here is derived from an EMBL/GenBank/DDBJ whole genome shotgun (WGS) entry which is preliminary data.</text>
</comment>
<dbReference type="RefSeq" id="WP_127692385.1">
    <property type="nucleotide sequence ID" value="NZ_SACQ01000001.1"/>
</dbReference>
<keyword evidence="1" id="KW-0732">Signal</keyword>
<sequence>MKTLISVLVWGLISMNTFAAEISRDEAQIRSNLYGFSALADHNAYEYLGRILAPTVKVDYTSLFGGETEHVARAELMKRWAAFLPGFDLTFHQLNAINVQVDDDSASASADFIARHWIGDDSFWSVAGTYLFTFKRSDGQWLITSIALTNPTEAGSRDVLGIAPERAAELLSKRLSNRLDYQ</sequence>
<feature type="chain" id="PRO_5019224021" evidence="1">
    <location>
        <begin position="20"/>
        <end position="182"/>
    </location>
</feature>
<organism evidence="3 4">
    <name type="scientific">Neptunomonas marina</name>
    <dbReference type="NCBI Taxonomy" id="1815562"/>
    <lineage>
        <taxon>Bacteria</taxon>
        <taxon>Pseudomonadati</taxon>
        <taxon>Pseudomonadota</taxon>
        <taxon>Gammaproteobacteria</taxon>
        <taxon>Oceanospirillales</taxon>
        <taxon>Oceanospirillaceae</taxon>
        <taxon>Neptunomonas</taxon>
    </lineage>
</organism>
<evidence type="ECO:0000313" key="4">
    <source>
        <dbReference type="Proteomes" id="UP000282818"/>
    </source>
</evidence>
<proteinExistence type="predicted"/>
<dbReference type="Proteomes" id="UP000282818">
    <property type="component" value="Unassembled WGS sequence"/>
</dbReference>
<feature type="domain" description="SnoaL-like" evidence="2">
    <location>
        <begin position="24"/>
        <end position="145"/>
    </location>
</feature>
<dbReference type="AlphaFoldDB" id="A0A437QCH3"/>
<evidence type="ECO:0000256" key="1">
    <source>
        <dbReference type="SAM" id="SignalP"/>
    </source>
</evidence>
<keyword evidence="4" id="KW-1185">Reference proteome</keyword>
<evidence type="ECO:0000259" key="2">
    <source>
        <dbReference type="Pfam" id="PF13577"/>
    </source>
</evidence>